<name>A0A7J4XL63_9BACE</name>
<dbReference type="InterPro" id="IPR021428">
    <property type="entry name" value="DUF3078"/>
</dbReference>
<dbReference type="Pfam" id="PF11276">
    <property type="entry name" value="DUF3078"/>
    <property type="match status" value="1"/>
</dbReference>
<evidence type="ECO:0000313" key="2">
    <source>
        <dbReference type="Proteomes" id="UP000422221"/>
    </source>
</evidence>
<reference evidence="1 2" key="1">
    <citation type="journal article" date="2019" name="Nat. Med.">
        <title>A library of human gut bacterial isolates paired with longitudinal multiomics data enables mechanistic microbiome research.</title>
        <authorList>
            <person name="Poyet M."/>
            <person name="Groussin M."/>
            <person name="Gibbons S.M."/>
            <person name="Avila-Pacheco J."/>
            <person name="Jiang X."/>
            <person name="Kearney S.M."/>
            <person name="Perrotta A.R."/>
            <person name="Berdy B."/>
            <person name="Zhao S."/>
            <person name="Lieberman T.D."/>
            <person name="Swanson P.K."/>
            <person name="Smith M."/>
            <person name="Roesemann S."/>
            <person name="Alexander J.E."/>
            <person name="Rich S.A."/>
            <person name="Livny J."/>
            <person name="Vlamakis H."/>
            <person name="Clish C."/>
            <person name="Bullock K."/>
            <person name="Deik A."/>
            <person name="Scott J."/>
            <person name="Pierce K.A."/>
            <person name="Xavier R.J."/>
            <person name="Alm E.J."/>
        </authorList>
    </citation>
    <scope>NUCLEOTIDE SEQUENCE [LARGE SCALE GENOMIC DNA]</scope>
    <source>
        <strain evidence="1 2">BIOML-A10</strain>
    </source>
</reference>
<evidence type="ECO:0000313" key="1">
    <source>
        <dbReference type="EMBL" id="KAA3767491.1"/>
    </source>
</evidence>
<proteinExistence type="predicted"/>
<gene>
    <name evidence="1" type="ORF">F3F73_07145</name>
</gene>
<dbReference type="Proteomes" id="UP000422221">
    <property type="component" value="Unassembled WGS sequence"/>
</dbReference>
<dbReference type="AlphaFoldDB" id="A0A7J4XL63"/>
<sequence>MQFVLFKREERVAKTTFLFFPFLKILMYFCAQITNDMKNCYISLFTLAIILSSSVMAQDAVKPVLDSLNNVVKADTLLPVKVDSLPAAKPDVQLSEKNDTLRAVKSDRPLVVKTGTKPSLKAVTPVPEKPDTLAAGLQPYLILKLDPKTNKLDTVSILYEKYIGALNYLNDPAVPERYIPVNPQYYRLFTPLAYYYSPIAEYSKIDWELPKIDTVSVDYSKWLPYNEDQFTSLKRSNKIVDRTLMGVYLNAPQLVRTTEKQIRSRKVFREDVKPKAKTEVLRLFDKEPMDVGVGEAELKISKPNWWVTGGNGSLQITQNYISDNWYKGGESNNALLANLQLFANYNDREKVQFENMLEAKLGFNSTPSDEYHKYLVNTDQLRLYSKLGIQAAHNWYYTISAEFKTQFCNGYKANSEELVSAFFAPADLAISVGMDYKLKKKKFNFSLFLAPLTYNLRYVGNSEVNETKFGLDEGKSSKNDFGSQFQPTLTWNIIPSISFDSRLNYLTSYKWVRIEWENTVNFVLNRYLSTKLYVHARYDDSSKPAEGKSYFQVKELLSFGINYQW</sequence>
<accession>A0A7J4XL63</accession>
<dbReference type="EMBL" id="VWMK01000005">
    <property type="protein sequence ID" value="KAA3767491.1"/>
    <property type="molecule type" value="Genomic_DNA"/>
</dbReference>
<dbReference type="RefSeq" id="WP_005931358.1">
    <property type="nucleotide sequence ID" value="NZ_CABKSE010000002.1"/>
</dbReference>
<organism evidence="1 2">
    <name type="scientific">Bacteroides salyersiae</name>
    <dbReference type="NCBI Taxonomy" id="291644"/>
    <lineage>
        <taxon>Bacteria</taxon>
        <taxon>Pseudomonadati</taxon>
        <taxon>Bacteroidota</taxon>
        <taxon>Bacteroidia</taxon>
        <taxon>Bacteroidales</taxon>
        <taxon>Bacteroidaceae</taxon>
        <taxon>Bacteroides</taxon>
    </lineage>
</organism>
<comment type="caution">
    <text evidence="1">The sequence shown here is derived from an EMBL/GenBank/DDBJ whole genome shotgun (WGS) entry which is preliminary data.</text>
</comment>
<protein>
    <submittedName>
        <fullName evidence="1">DUF3078 domain-containing protein</fullName>
    </submittedName>
</protein>